<dbReference type="Pfam" id="PF10294">
    <property type="entry name" value="Methyltransf_16"/>
    <property type="match status" value="1"/>
</dbReference>
<accession>A0A8S2DY61</accession>
<name>A0A8S2DY61_9BILA</name>
<organism evidence="1 3">
    <name type="scientific">Didymodactylos carnosus</name>
    <dbReference type="NCBI Taxonomy" id="1234261"/>
    <lineage>
        <taxon>Eukaryota</taxon>
        <taxon>Metazoa</taxon>
        <taxon>Spiralia</taxon>
        <taxon>Gnathifera</taxon>
        <taxon>Rotifera</taxon>
        <taxon>Eurotatoria</taxon>
        <taxon>Bdelloidea</taxon>
        <taxon>Philodinida</taxon>
        <taxon>Philodinidae</taxon>
        <taxon>Didymodactylos</taxon>
    </lineage>
</organism>
<comment type="caution">
    <text evidence="1">The sequence shown here is derived from an EMBL/GenBank/DDBJ whole genome shotgun (WGS) entry which is preliminary data.</text>
</comment>
<sequence>QILELGSGVGILGLSLLKYIIDIRTFVFSDYSDHVLNLLRQNLSINFPQLDCCANNEWTIRSENDHTKVQIEELDWNQYDKLTTDLYDLIIASEESTEQAFVIERIIDNNNDDMTKHSVEILKIHSQKDIITQQF</sequence>
<dbReference type="PANTHER" id="PTHR14614">
    <property type="entry name" value="HEPATOCELLULAR CARCINOMA-ASSOCIATED ANTIGEN"/>
    <property type="match status" value="1"/>
</dbReference>
<dbReference type="InterPro" id="IPR029063">
    <property type="entry name" value="SAM-dependent_MTases_sf"/>
</dbReference>
<evidence type="ECO:0000313" key="3">
    <source>
        <dbReference type="Proteomes" id="UP000677228"/>
    </source>
</evidence>
<dbReference type="Proteomes" id="UP000677228">
    <property type="component" value="Unassembled WGS sequence"/>
</dbReference>
<dbReference type="InterPro" id="IPR019410">
    <property type="entry name" value="Methyltransf_16"/>
</dbReference>
<gene>
    <name evidence="1" type="ORF">OVA965_LOCUS18528</name>
    <name evidence="2" type="ORF">TMI583_LOCUS18541</name>
</gene>
<dbReference type="Gene3D" id="3.40.50.150">
    <property type="entry name" value="Vaccinia Virus protein VP39"/>
    <property type="match status" value="1"/>
</dbReference>
<dbReference type="Proteomes" id="UP000682733">
    <property type="component" value="Unassembled WGS sequence"/>
</dbReference>
<feature type="non-terminal residue" evidence="1">
    <location>
        <position position="1"/>
    </location>
</feature>
<dbReference type="EMBL" id="CAJNOK010009238">
    <property type="protein sequence ID" value="CAF1084476.1"/>
    <property type="molecule type" value="Genomic_DNA"/>
</dbReference>
<evidence type="ECO:0000313" key="1">
    <source>
        <dbReference type="EMBL" id="CAF1084476.1"/>
    </source>
</evidence>
<dbReference type="EMBL" id="CAJOBA010009256">
    <property type="protein sequence ID" value="CAF3847075.1"/>
    <property type="molecule type" value="Genomic_DNA"/>
</dbReference>
<dbReference type="SUPFAM" id="SSF53335">
    <property type="entry name" value="S-adenosyl-L-methionine-dependent methyltransferases"/>
    <property type="match status" value="1"/>
</dbReference>
<dbReference type="AlphaFoldDB" id="A0A8S2DY61"/>
<evidence type="ECO:0000313" key="2">
    <source>
        <dbReference type="EMBL" id="CAF3847075.1"/>
    </source>
</evidence>
<reference evidence="1" key="1">
    <citation type="submission" date="2021-02" db="EMBL/GenBank/DDBJ databases">
        <authorList>
            <person name="Nowell W R."/>
        </authorList>
    </citation>
    <scope>NUCLEOTIDE SEQUENCE</scope>
</reference>
<protein>
    <submittedName>
        <fullName evidence="1">Uncharacterized protein</fullName>
    </submittedName>
</protein>
<proteinExistence type="predicted"/>